<proteinExistence type="predicted"/>
<dbReference type="Proteomes" id="UP001056132">
    <property type="component" value="Chromosome 2"/>
</dbReference>
<sequence>MNEHPTDPATLPEPPKPLTIEEIDDAIGDAIVESVLRKLNGPYEDDPDDGPLSPEEIADIEARLEKVLQRYAAEERQ</sequence>
<gene>
    <name evidence="1" type="ORF">FGG12_07215</name>
    <name evidence="2" type="ORF">M5D45_21700</name>
</gene>
<dbReference type="AlphaFoldDB" id="A0AAE9L607"/>
<evidence type="ECO:0000313" key="4">
    <source>
        <dbReference type="Proteomes" id="UP001056132"/>
    </source>
</evidence>
<dbReference type="Proteomes" id="UP000318943">
    <property type="component" value="Unassembled WGS sequence"/>
</dbReference>
<organism evidence="2 4">
    <name type="scientific">Cupriavidus campinensis</name>
    <dbReference type="NCBI Taxonomy" id="151783"/>
    <lineage>
        <taxon>Bacteria</taxon>
        <taxon>Pseudomonadati</taxon>
        <taxon>Pseudomonadota</taxon>
        <taxon>Betaproteobacteria</taxon>
        <taxon>Burkholderiales</taxon>
        <taxon>Burkholderiaceae</taxon>
        <taxon>Cupriavidus</taxon>
    </lineage>
</organism>
<evidence type="ECO:0000313" key="2">
    <source>
        <dbReference type="EMBL" id="URF07785.1"/>
    </source>
</evidence>
<reference evidence="2" key="3">
    <citation type="submission" date="2022-05" db="EMBL/GenBank/DDBJ databases">
        <authorList>
            <person name="Kunte H.-J."/>
        </authorList>
    </citation>
    <scope>NUCLEOTIDE SEQUENCE</scope>
    <source>
        <strain evidence="2">G5</strain>
    </source>
</reference>
<reference evidence="2" key="2">
    <citation type="journal article" date="2022" name="Microbiol. Resour. Announc.">
        <title>Genome Sequence of Cupriavidus campinensis Strain G5, a Member of a Bacterial Consortium Capable of Polyethylene Degradation.</title>
        <authorList>
            <person name="Schneider B."/>
            <person name="Pfeiffer F."/>
            <person name="Dyall-Smith M."/>
            <person name="Kunte H.J."/>
        </authorList>
    </citation>
    <scope>NUCLEOTIDE SEQUENCE</scope>
    <source>
        <strain evidence="2">G5</strain>
    </source>
</reference>
<dbReference type="KEGG" id="ccam:M5D45_21700"/>
<dbReference type="RefSeq" id="WP_092297239.1">
    <property type="nucleotide sequence ID" value="NZ_CAJPVH010000004.1"/>
</dbReference>
<dbReference type="EMBL" id="VCIZ01000003">
    <property type="protein sequence ID" value="TSP13427.1"/>
    <property type="molecule type" value="Genomic_DNA"/>
</dbReference>
<evidence type="ECO:0000313" key="1">
    <source>
        <dbReference type="EMBL" id="TSP13427.1"/>
    </source>
</evidence>
<accession>A0AAE9L607</accession>
<reference evidence="1 3" key="1">
    <citation type="submission" date="2019-05" db="EMBL/GenBank/DDBJ databases">
        <title>Whole genome sequence analysis of Cupriavidus campinensis S14E4C strain.</title>
        <authorList>
            <person name="Abbaszade G."/>
            <person name="Szabo A."/>
            <person name="Toumi M."/>
            <person name="Toth E."/>
        </authorList>
    </citation>
    <scope>NUCLEOTIDE SEQUENCE [LARGE SCALE GENOMIC DNA]</scope>
    <source>
        <strain evidence="1 3">S14E4C</strain>
    </source>
</reference>
<protein>
    <submittedName>
        <fullName evidence="2">Uncharacterized protein</fullName>
    </submittedName>
</protein>
<name>A0AAE9L607_9BURK</name>
<evidence type="ECO:0000313" key="3">
    <source>
        <dbReference type="Proteomes" id="UP000318943"/>
    </source>
</evidence>
<dbReference type="EMBL" id="CP097331">
    <property type="protein sequence ID" value="URF07785.1"/>
    <property type="molecule type" value="Genomic_DNA"/>
</dbReference>
<keyword evidence="3" id="KW-1185">Reference proteome</keyword>